<reference evidence="2 3" key="1">
    <citation type="submission" date="2017-04" db="EMBL/GenBank/DDBJ databases">
        <title>Whole genome sequence of Bdellovibrio bacteriovorus strain SSB218315.</title>
        <authorList>
            <person name="Oyedara O."/>
            <person name="Rodriguez-Perez M.A."/>
        </authorList>
    </citation>
    <scope>NUCLEOTIDE SEQUENCE [LARGE SCALE GENOMIC DNA]</scope>
    <source>
        <strain evidence="2 3">SSB218315</strain>
    </source>
</reference>
<proteinExistence type="predicted"/>
<protein>
    <recommendedName>
        <fullName evidence="4">Outer membrane protein beta-barrel domain-containing protein</fullName>
    </recommendedName>
</protein>
<evidence type="ECO:0000256" key="1">
    <source>
        <dbReference type="SAM" id="SignalP"/>
    </source>
</evidence>
<feature type="signal peptide" evidence="1">
    <location>
        <begin position="1"/>
        <end position="21"/>
    </location>
</feature>
<keyword evidence="1" id="KW-0732">Signal</keyword>
<feature type="chain" id="PRO_5012238548" description="Outer membrane protein beta-barrel domain-containing protein" evidence="1">
    <location>
        <begin position="22"/>
        <end position="214"/>
    </location>
</feature>
<gene>
    <name evidence="2" type="ORF">B9G79_14425</name>
</gene>
<dbReference type="OrthoDB" id="9342550at2"/>
<dbReference type="AlphaFoldDB" id="A0A1Z3NB52"/>
<evidence type="ECO:0000313" key="3">
    <source>
        <dbReference type="Proteomes" id="UP000197003"/>
    </source>
</evidence>
<accession>A0A1Z3NB52</accession>
<sequence length="214" mass="23487">MDGAKLLVSLVTLLIVNPTLASTDRTEWGTGSSSFKMPKVKDREKLSLLLPSFVVHGIKPTMTASVEMPRKLDGNGAAVITPGVGLEYQTATGVTFLAAMVKDCYDNLAGTFQVGRNYELTDRVSAGWSMGVYARQTPMACEETSFGPYSYRECYELDSYKWKFMGSVNGHSVDVIPMPFAHLTAALYKSRDMQVDLKIMSNVFLNEVGIGIPF</sequence>
<name>A0A1Z3NB52_BDEBC</name>
<organism evidence="2 3">
    <name type="scientific">Bdellovibrio bacteriovorus</name>
    <dbReference type="NCBI Taxonomy" id="959"/>
    <lineage>
        <taxon>Bacteria</taxon>
        <taxon>Pseudomonadati</taxon>
        <taxon>Bdellovibrionota</taxon>
        <taxon>Bdellovibrionia</taxon>
        <taxon>Bdellovibrionales</taxon>
        <taxon>Pseudobdellovibrionaceae</taxon>
        <taxon>Bdellovibrio</taxon>
    </lineage>
</organism>
<evidence type="ECO:0008006" key="4">
    <source>
        <dbReference type="Google" id="ProtNLM"/>
    </source>
</evidence>
<evidence type="ECO:0000313" key="2">
    <source>
        <dbReference type="EMBL" id="ASD64676.1"/>
    </source>
</evidence>
<dbReference type="Proteomes" id="UP000197003">
    <property type="component" value="Chromosome"/>
</dbReference>
<dbReference type="EMBL" id="CP020946">
    <property type="protein sequence ID" value="ASD64676.1"/>
    <property type="molecule type" value="Genomic_DNA"/>
</dbReference>
<dbReference type="RefSeq" id="WP_088566126.1">
    <property type="nucleotide sequence ID" value="NZ_CP020946.1"/>
</dbReference>